<dbReference type="GO" id="GO:0035999">
    <property type="term" value="P:tetrahydrofolate interconversion"/>
    <property type="evidence" value="ECO:0007669"/>
    <property type="project" value="UniProtKB-UniPathway"/>
</dbReference>
<keyword evidence="5 8" id="KW-0808">Transferase</keyword>
<keyword evidence="3 8" id="KW-0489">Methyltransferase</keyword>
<evidence type="ECO:0000259" key="9">
    <source>
        <dbReference type="PROSITE" id="PS50970"/>
    </source>
</evidence>
<feature type="binding site" evidence="8">
    <location>
        <position position="206"/>
    </location>
    <ligand>
        <name>Zn(2+)</name>
        <dbReference type="ChEBI" id="CHEBI:29105"/>
    </ligand>
</feature>
<dbReference type="EC" id="2.1.1.10" evidence="10"/>
<keyword evidence="8" id="KW-0479">Metal-binding</keyword>
<feature type="domain" description="Hcy-binding" evidence="9">
    <location>
        <begin position="3"/>
        <end position="286"/>
    </location>
</feature>
<dbReference type="InterPro" id="IPR036589">
    <property type="entry name" value="HCY_dom_sf"/>
</dbReference>
<dbReference type="SUPFAM" id="SSF51730">
    <property type="entry name" value="FAD-linked oxidoreductase"/>
    <property type="match status" value="1"/>
</dbReference>
<evidence type="ECO:0000256" key="6">
    <source>
        <dbReference type="ARBA" id="ARBA00022827"/>
    </source>
</evidence>
<dbReference type="RefSeq" id="WP_033100032.1">
    <property type="nucleotide sequence ID" value="NZ_JACEIP010000014.1"/>
</dbReference>
<evidence type="ECO:0000256" key="3">
    <source>
        <dbReference type="ARBA" id="ARBA00022603"/>
    </source>
</evidence>
<dbReference type="PROSITE" id="PS50970">
    <property type="entry name" value="HCY"/>
    <property type="match status" value="1"/>
</dbReference>
<dbReference type="EC" id="1.5.1.20" evidence="10"/>
<evidence type="ECO:0000313" key="11">
    <source>
        <dbReference type="Proteomes" id="UP000530514"/>
    </source>
</evidence>
<dbReference type="Gene3D" id="3.20.20.330">
    <property type="entry name" value="Homocysteine-binding-like domain"/>
    <property type="match status" value="1"/>
</dbReference>
<dbReference type="GO" id="GO:0006555">
    <property type="term" value="P:methionine metabolic process"/>
    <property type="evidence" value="ECO:0007669"/>
    <property type="project" value="InterPro"/>
</dbReference>
<protein>
    <submittedName>
        <fullName evidence="10">Bifunctional homocysteine S-methyltransferase/methylenetetrahydrofolate reductase</fullName>
        <ecNumber evidence="10">1.5.1.20</ecNumber>
        <ecNumber evidence="10">2.1.1.10</ecNumber>
    </submittedName>
</protein>
<dbReference type="NCBIfam" id="NF006396">
    <property type="entry name" value="PRK08645.1"/>
    <property type="match status" value="1"/>
</dbReference>
<dbReference type="InterPro" id="IPR003171">
    <property type="entry name" value="Mehydrof_redctse-like"/>
</dbReference>
<proteinExistence type="predicted"/>
<dbReference type="AlphaFoldDB" id="A0A7W1XB24"/>
<comment type="cofactor">
    <cofactor evidence="1">
        <name>FAD</name>
        <dbReference type="ChEBI" id="CHEBI:57692"/>
    </cofactor>
</comment>
<evidence type="ECO:0000256" key="4">
    <source>
        <dbReference type="ARBA" id="ARBA00022630"/>
    </source>
</evidence>
<dbReference type="CDD" id="cd00537">
    <property type="entry name" value="MTHFR"/>
    <property type="match status" value="1"/>
</dbReference>
<dbReference type="PANTHER" id="PTHR11103">
    <property type="entry name" value="SLR1189 PROTEIN"/>
    <property type="match status" value="1"/>
</dbReference>
<dbReference type="Gene3D" id="3.20.20.220">
    <property type="match status" value="1"/>
</dbReference>
<evidence type="ECO:0000256" key="8">
    <source>
        <dbReference type="PROSITE-ProRule" id="PRU00333"/>
    </source>
</evidence>
<comment type="pathway">
    <text evidence="2">One-carbon metabolism; tetrahydrofolate interconversion.</text>
</comment>
<feature type="binding site" evidence="8">
    <location>
        <position position="271"/>
    </location>
    <ligand>
        <name>Zn(2+)</name>
        <dbReference type="ChEBI" id="CHEBI:29105"/>
    </ligand>
</feature>
<dbReference type="PANTHER" id="PTHR11103:SF18">
    <property type="entry name" value="SLR1189 PROTEIN"/>
    <property type="match status" value="1"/>
</dbReference>
<sequence length="623" mass="68479">MRKPGLLEQLKSSLIVGDGALITYLYQLGVSIGHCSEELVLSTPSLISEVHQAYYEAGARVIETHTYGANRERLTRYGLDNKVIRMNREAVKIARDSVGDDAYVIGAIGSICAGRVPVFDEEEYRAMYEEQATALLLAGVDGILLETFLDLKEILLAVEVIRPLTSLPIIAQLSMLEVGRTRDAYTLTEAFGLLAERGADGVGLNCRLGPMEILRALEKTIVPEGMILTSFPNAGRLGMSEGKLHYKSSPDYFEETAHLLVDQGVSLLGGCCGTTPDHIRKLAAALEGREKVKRTNPSSDAIYDGAVESIAVRARSNPHVVDKVKSGRAIICEFDPPKDLDISQFLLGAERLHRAGVDAITMADNSLATARMSNLALGAILRDRLGIDPLLHVACRDRNLLGQQSHLMGIHALGIDQILVITGDPTRIGDLPGASSIYDLSSIELIRMVKQLNEGISFSGRKLKQKARFVVGAAFNPHVRNLDAAVKRLMKKVEAGADFIMTQPVYDEQGALNLYEATKGIGIPVFIGVMPLIGYRNALFLHHEVPGIKIPESVLKRMEATKDNKEAGREEGIQVAKELLEVILDKFSGIYLITPFSYWRMTEELTRFIRLRDQQARRKLASR</sequence>
<dbReference type="InterPro" id="IPR029041">
    <property type="entry name" value="FAD-linked_oxidoreductase-like"/>
</dbReference>
<dbReference type="InterPro" id="IPR003726">
    <property type="entry name" value="HCY_dom"/>
</dbReference>
<dbReference type="GO" id="GO:0032259">
    <property type="term" value="P:methylation"/>
    <property type="evidence" value="ECO:0007669"/>
    <property type="project" value="UniProtKB-KW"/>
</dbReference>
<dbReference type="UniPathway" id="UPA00193"/>
<organism evidence="10 11">
    <name type="scientific">Thermoactinomyces daqus</name>
    <dbReference type="NCBI Taxonomy" id="1329516"/>
    <lineage>
        <taxon>Bacteria</taxon>
        <taxon>Bacillati</taxon>
        <taxon>Bacillota</taxon>
        <taxon>Bacilli</taxon>
        <taxon>Bacillales</taxon>
        <taxon>Thermoactinomycetaceae</taxon>
        <taxon>Thermoactinomyces</taxon>
    </lineage>
</organism>
<dbReference type="Pfam" id="PF02219">
    <property type="entry name" value="MTHFR"/>
    <property type="match status" value="1"/>
</dbReference>
<name>A0A7W1XB24_9BACL</name>
<dbReference type="GO" id="GO:0046872">
    <property type="term" value="F:metal ion binding"/>
    <property type="evidence" value="ECO:0007669"/>
    <property type="project" value="UniProtKB-KW"/>
</dbReference>
<keyword evidence="11" id="KW-1185">Reference proteome</keyword>
<evidence type="ECO:0000256" key="7">
    <source>
        <dbReference type="ARBA" id="ARBA00023002"/>
    </source>
</evidence>
<evidence type="ECO:0000256" key="1">
    <source>
        <dbReference type="ARBA" id="ARBA00001974"/>
    </source>
</evidence>
<dbReference type="EMBL" id="JACEIP010000014">
    <property type="protein sequence ID" value="MBA4543307.1"/>
    <property type="molecule type" value="Genomic_DNA"/>
</dbReference>
<keyword evidence="7 10" id="KW-0560">Oxidoreductase</keyword>
<dbReference type="GO" id="GO:0004489">
    <property type="term" value="F:methylenetetrahydrofolate reductase [NAD(P)H] activity"/>
    <property type="evidence" value="ECO:0007669"/>
    <property type="project" value="UniProtKB-EC"/>
</dbReference>
<evidence type="ECO:0000256" key="2">
    <source>
        <dbReference type="ARBA" id="ARBA00004777"/>
    </source>
</evidence>
<accession>A0A7W1XB24</accession>
<dbReference type="SUPFAM" id="SSF82282">
    <property type="entry name" value="Homocysteine S-methyltransferase"/>
    <property type="match status" value="1"/>
</dbReference>
<keyword evidence="4" id="KW-0285">Flavoprotein</keyword>
<keyword evidence="6" id="KW-0274">FAD</keyword>
<dbReference type="Pfam" id="PF02574">
    <property type="entry name" value="S-methyl_trans"/>
    <property type="match status" value="1"/>
</dbReference>
<dbReference type="Proteomes" id="UP000530514">
    <property type="component" value="Unassembled WGS sequence"/>
</dbReference>
<reference evidence="10 11" key="1">
    <citation type="submission" date="2020-07" db="EMBL/GenBank/DDBJ databases">
        <authorList>
            <person name="Feng H."/>
        </authorList>
    </citation>
    <scope>NUCLEOTIDE SEQUENCE [LARGE SCALE GENOMIC DNA]</scope>
    <source>
        <strain evidence="11">s-11</strain>
    </source>
</reference>
<dbReference type="GO" id="GO:0008168">
    <property type="term" value="F:methyltransferase activity"/>
    <property type="evidence" value="ECO:0007669"/>
    <property type="project" value="UniProtKB-UniRule"/>
</dbReference>
<comment type="caution">
    <text evidence="10">The sequence shown here is derived from an EMBL/GenBank/DDBJ whole genome shotgun (WGS) entry which is preliminary data.</text>
</comment>
<evidence type="ECO:0000256" key="5">
    <source>
        <dbReference type="ARBA" id="ARBA00022679"/>
    </source>
</evidence>
<dbReference type="OrthoDB" id="9803687at2"/>
<feature type="binding site" evidence="8">
    <location>
        <position position="272"/>
    </location>
    <ligand>
        <name>Zn(2+)</name>
        <dbReference type="ChEBI" id="CHEBI:29105"/>
    </ligand>
</feature>
<keyword evidence="8" id="KW-0862">Zinc</keyword>
<gene>
    <name evidence="10" type="ORF">H1164_10410</name>
</gene>
<comment type="cofactor">
    <cofactor evidence="8">
        <name>Zn(2+)</name>
        <dbReference type="ChEBI" id="CHEBI:29105"/>
    </cofactor>
</comment>
<evidence type="ECO:0000313" key="10">
    <source>
        <dbReference type="EMBL" id="MBA4543307.1"/>
    </source>
</evidence>